<reference evidence="1 2" key="1">
    <citation type="submission" date="2020-05" db="EMBL/GenBank/DDBJ databases">
        <title>Comparative genomic analysis of denitrifying bacteria from Halomonas genus.</title>
        <authorList>
            <person name="Wang L."/>
            <person name="Shao Z."/>
        </authorList>
    </citation>
    <scope>NUCLEOTIDE SEQUENCE [LARGE SCALE GENOMIC DNA]</scope>
    <source>
        <strain evidence="1 2">A4</strain>
    </source>
</reference>
<keyword evidence="2" id="KW-1185">Reference proteome</keyword>
<dbReference type="Proteomes" id="UP000814385">
    <property type="component" value="Unassembled WGS sequence"/>
</dbReference>
<sequence>MNKRPNAAKRLQFSSSTIPKPDQEATYLAHIDDELARLPTDMQGIPTLEALADRLDAAGV</sequence>
<name>A0ABS9P329_9GAMM</name>
<organism evidence="1 2">
    <name type="scientific">Billgrantia campisalis</name>
    <dbReference type="NCBI Taxonomy" id="74661"/>
    <lineage>
        <taxon>Bacteria</taxon>
        <taxon>Pseudomonadati</taxon>
        <taxon>Pseudomonadota</taxon>
        <taxon>Gammaproteobacteria</taxon>
        <taxon>Oceanospirillales</taxon>
        <taxon>Halomonadaceae</taxon>
        <taxon>Billgrantia</taxon>
    </lineage>
</organism>
<evidence type="ECO:0000313" key="1">
    <source>
        <dbReference type="EMBL" id="MCG6656179.1"/>
    </source>
</evidence>
<dbReference type="EMBL" id="JABFUC010000001">
    <property type="protein sequence ID" value="MCG6656179.1"/>
    <property type="molecule type" value="Genomic_DNA"/>
</dbReference>
<proteinExistence type="predicted"/>
<protein>
    <submittedName>
        <fullName evidence="1">Uncharacterized protein</fullName>
    </submittedName>
</protein>
<dbReference type="RefSeq" id="WP_238974693.1">
    <property type="nucleotide sequence ID" value="NZ_JABFUC010000001.1"/>
</dbReference>
<accession>A0ABS9P329</accession>
<gene>
    <name evidence="1" type="ORF">HOP52_00080</name>
</gene>
<comment type="caution">
    <text evidence="1">The sequence shown here is derived from an EMBL/GenBank/DDBJ whole genome shotgun (WGS) entry which is preliminary data.</text>
</comment>
<evidence type="ECO:0000313" key="2">
    <source>
        <dbReference type="Proteomes" id="UP000814385"/>
    </source>
</evidence>